<keyword evidence="2" id="KW-0812">Transmembrane</keyword>
<feature type="region of interest" description="Disordered" evidence="1">
    <location>
        <begin position="65"/>
        <end position="91"/>
    </location>
</feature>
<evidence type="ECO:0000256" key="1">
    <source>
        <dbReference type="SAM" id="MobiDB-lite"/>
    </source>
</evidence>
<gene>
    <name evidence="3" type="ORF">WN944_002626</name>
</gene>
<dbReference type="AlphaFoldDB" id="A0AAP0MM08"/>
<comment type="caution">
    <text evidence="3">The sequence shown here is derived from an EMBL/GenBank/DDBJ whole genome shotgun (WGS) entry which is preliminary data.</text>
</comment>
<evidence type="ECO:0000256" key="2">
    <source>
        <dbReference type="SAM" id="Phobius"/>
    </source>
</evidence>
<name>A0AAP0MM08_9ROSI</name>
<reference evidence="3 4" key="1">
    <citation type="submission" date="2024-05" db="EMBL/GenBank/DDBJ databases">
        <title>Haplotype-resolved chromosome-level genome assembly of Huyou (Citrus changshanensis).</title>
        <authorList>
            <person name="Miao C."/>
            <person name="Chen W."/>
            <person name="Wu Y."/>
            <person name="Wang L."/>
            <person name="Zhao S."/>
            <person name="Grierson D."/>
            <person name="Xu C."/>
            <person name="Chen K."/>
        </authorList>
    </citation>
    <scope>NUCLEOTIDE SEQUENCE [LARGE SCALE GENOMIC DNA]</scope>
    <source>
        <strain evidence="3">01-14</strain>
        <tissue evidence="3">Leaf</tissue>
    </source>
</reference>
<dbReference type="EMBL" id="JBCGBO010000004">
    <property type="protein sequence ID" value="KAK9210256.1"/>
    <property type="molecule type" value="Genomic_DNA"/>
</dbReference>
<sequence length="91" mass="9860">MELRGRPTGHGPRATLISSLIMSVSPLMPFIIIYFAPVRKPHAQEAAGQSARAQVLVGLGEQISSRKSPHGILNSPPKKPEILPHHQPSLQ</sequence>
<keyword evidence="2" id="KW-0472">Membrane</keyword>
<evidence type="ECO:0000313" key="3">
    <source>
        <dbReference type="EMBL" id="KAK9210256.1"/>
    </source>
</evidence>
<keyword evidence="2" id="KW-1133">Transmembrane helix</keyword>
<feature type="transmembrane region" description="Helical" evidence="2">
    <location>
        <begin position="16"/>
        <end position="36"/>
    </location>
</feature>
<evidence type="ECO:0000313" key="4">
    <source>
        <dbReference type="Proteomes" id="UP001428341"/>
    </source>
</evidence>
<organism evidence="3 4">
    <name type="scientific">Citrus x changshan-huyou</name>
    <dbReference type="NCBI Taxonomy" id="2935761"/>
    <lineage>
        <taxon>Eukaryota</taxon>
        <taxon>Viridiplantae</taxon>
        <taxon>Streptophyta</taxon>
        <taxon>Embryophyta</taxon>
        <taxon>Tracheophyta</taxon>
        <taxon>Spermatophyta</taxon>
        <taxon>Magnoliopsida</taxon>
        <taxon>eudicotyledons</taxon>
        <taxon>Gunneridae</taxon>
        <taxon>Pentapetalae</taxon>
        <taxon>rosids</taxon>
        <taxon>malvids</taxon>
        <taxon>Sapindales</taxon>
        <taxon>Rutaceae</taxon>
        <taxon>Aurantioideae</taxon>
        <taxon>Citrus</taxon>
    </lineage>
</organism>
<proteinExistence type="predicted"/>
<accession>A0AAP0MM08</accession>
<dbReference type="Proteomes" id="UP001428341">
    <property type="component" value="Unassembled WGS sequence"/>
</dbReference>
<keyword evidence="4" id="KW-1185">Reference proteome</keyword>
<protein>
    <submittedName>
        <fullName evidence="3">Uncharacterized protein</fullName>
    </submittedName>
</protein>